<dbReference type="EMBL" id="ARQD01000002">
    <property type="protein sequence ID" value="KIX85278.1"/>
    <property type="molecule type" value="Genomic_DNA"/>
</dbReference>
<keyword evidence="1" id="KW-0472">Membrane</keyword>
<keyword evidence="1" id="KW-0812">Transmembrane</keyword>
<name>A0A0D2JLR4_9BACT</name>
<dbReference type="AlphaFoldDB" id="A0A0D2JLR4"/>
<sequence length="145" mass="15783">MKWFIFSLCTFLSCSSFLYSSDRGIFIPTSFKLEDSNHSINVILKSEQFTLDAVSKNSKDLTSHLFTSFETAGTRLLLASAGAVCLSSGVIMLLKQLYSYVKKPDTQSPGNAEPSIKCRLGAAVGSALLASAGFGLMYYRSLLIK</sequence>
<keyword evidence="1" id="KW-1133">Transmembrane helix</keyword>
<reference evidence="2 3" key="1">
    <citation type="journal article" date="2013" name="Proc. Natl. Acad. Sci. U.S.A.">
        <title>Candidate phylum TM6 genome recovered from a hospital sink biofilm provides genomic insights into this uncultivated phylum.</title>
        <authorList>
            <person name="McLean J.S."/>
            <person name="Lombardo M.J."/>
            <person name="Badger J.H."/>
            <person name="Edlund A."/>
            <person name="Novotny M."/>
            <person name="Yee-Greenbaum J."/>
            <person name="Vyahhi N."/>
            <person name="Hall A.P."/>
            <person name="Yang Y."/>
            <person name="Dupont C.L."/>
            <person name="Ziegler M.G."/>
            <person name="Chitsaz H."/>
            <person name="Allen A.E."/>
            <person name="Yooseph S."/>
            <person name="Tesler G."/>
            <person name="Pevzner P.A."/>
            <person name="Friedman R.M."/>
            <person name="Nealson K.H."/>
            <person name="Venter J.C."/>
            <person name="Lasken R.S."/>
        </authorList>
    </citation>
    <scope>NUCLEOTIDE SEQUENCE [LARGE SCALE GENOMIC DNA]</scope>
    <source>
        <strain evidence="2 3">TM6SC1</strain>
    </source>
</reference>
<evidence type="ECO:0000313" key="2">
    <source>
        <dbReference type="EMBL" id="KIX85278.1"/>
    </source>
</evidence>
<gene>
    <name evidence="2" type="ORF">J120_03140</name>
</gene>
<comment type="caution">
    <text evidence="2">The sequence shown here is derived from an EMBL/GenBank/DDBJ whole genome shotgun (WGS) entry which is preliminary data.</text>
</comment>
<feature type="transmembrane region" description="Helical" evidence="1">
    <location>
        <begin position="76"/>
        <end position="94"/>
    </location>
</feature>
<feature type="transmembrane region" description="Helical" evidence="1">
    <location>
        <begin position="120"/>
        <end position="139"/>
    </location>
</feature>
<organism evidence="2 3">
    <name type="scientific">candidate division TM6 bacterium JCVI TM6SC1</name>
    <dbReference type="NCBI Taxonomy" id="1306947"/>
    <lineage>
        <taxon>Bacteria</taxon>
        <taxon>Candidatus Babelota</taxon>
        <taxon>Vermiphilus</taxon>
    </lineage>
</organism>
<protein>
    <submittedName>
        <fullName evidence="2">Uncharacterized protein</fullName>
    </submittedName>
</protein>
<keyword evidence="3" id="KW-1185">Reference proteome</keyword>
<evidence type="ECO:0000313" key="3">
    <source>
        <dbReference type="Proteomes" id="UP000032214"/>
    </source>
</evidence>
<accession>A0A0D2JLR4</accession>
<evidence type="ECO:0000256" key="1">
    <source>
        <dbReference type="SAM" id="Phobius"/>
    </source>
</evidence>
<dbReference type="Proteomes" id="UP000032214">
    <property type="component" value="Unassembled WGS sequence"/>
</dbReference>
<dbReference type="STRING" id="1306947.J120_03140"/>
<proteinExistence type="predicted"/>